<evidence type="ECO:0000256" key="1">
    <source>
        <dbReference type="SAM" id="MobiDB-lite"/>
    </source>
</evidence>
<dbReference type="Proteomes" id="UP000515145">
    <property type="component" value="Chromosome 24"/>
</dbReference>
<dbReference type="PANTHER" id="PTHR34488">
    <property type="entry name" value="SI:CH211-245H14.1-RELATED"/>
    <property type="match status" value="1"/>
</dbReference>
<evidence type="ECO:0000313" key="3">
    <source>
        <dbReference type="RefSeq" id="XP_028253140.1"/>
    </source>
</evidence>
<gene>
    <name evidence="3" type="primary">LOC114428701</name>
</gene>
<reference evidence="3" key="1">
    <citation type="submission" date="2025-08" db="UniProtKB">
        <authorList>
            <consortium name="RefSeq"/>
        </authorList>
    </citation>
    <scope>IDENTIFICATION</scope>
</reference>
<dbReference type="InParanoid" id="A0A6P7HCE7"/>
<feature type="region of interest" description="Disordered" evidence="1">
    <location>
        <begin position="364"/>
        <end position="393"/>
    </location>
</feature>
<dbReference type="PANTHER" id="PTHR34488:SF1">
    <property type="entry name" value="SI:CH211-245H14.1-RELATED"/>
    <property type="match status" value="1"/>
</dbReference>
<proteinExistence type="predicted"/>
<name>A0A6P7HCE7_9TELE</name>
<protein>
    <submittedName>
        <fullName evidence="3">Uncharacterized protein LOC114428701 isoform X1</fullName>
    </submittedName>
</protein>
<dbReference type="GeneID" id="114428701"/>
<dbReference type="OrthoDB" id="8446971at2759"/>
<keyword evidence="2" id="KW-1185">Reference proteome</keyword>
<accession>A0A6P7HCE7</accession>
<feature type="region of interest" description="Disordered" evidence="1">
    <location>
        <begin position="128"/>
        <end position="154"/>
    </location>
</feature>
<dbReference type="RefSeq" id="XP_028253140.1">
    <property type="nucleotide sequence ID" value="XM_028397339.1"/>
</dbReference>
<evidence type="ECO:0000313" key="2">
    <source>
        <dbReference type="Proteomes" id="UP000515145"/>
    </source>
</evidence>
<sequence length="403" mass="45025">MSILKEIQSYSKEAANVLYWAGLQSDSDLRSLTREDLNELLPGPKMFKHRRMIFATINSHNTQKVVKQVNKLLKELQGFIPHDSLRAALTDNGVLVDYLHVLKDMKKQMNDVQTFLDAHISLLEDIRKPQPEPQPDRGQGACSARNPPASQDLAKPHNELIDWRLCEEQSRGQHQSGLAVPAGSMTGIKRQTDNCAQRIAPKYCVMPAPLYYNEVIYKPVVCGKTFNADKQLMDSMRSQVQDLVRITEWNPDLPDHQVNIIFCPVSSRVGTDAAEALTYATDNKPVILVLMHHAHQPKPVSSLGTSAASDNVVLYVSVFYHEAKSGLLKCKDNDDAVSQIQNKLKEYMTQKANTVNTQDEIAESQETGGISGDDNVRASPTDSGSRGFSRFLPSFRGSYWSDN</sequence>
<organism evidence="2 3">
    <name type="scientific">Parambassis ranga</name>
    <name type="common">Indian glassy fish</name>
    <dbReference type="NCBI Taxonomy" id="210632"/>
    <lineage>
        <taxon>Eukaryota</taxon>
        <taxon>Metazoa</taxon>
        <taxon>Chordata</taxon>
        <taxon>Craniata</taxon>
        <taxon>Vertebrata</taxon>
        <taxon>Euteleostomi</taxon>
        <taxon>Actinopterygii</taxon>
        <taxon>Neopterygii</taxon>
        <taxon>Teleostei</taxon>
        <taxon>Neoteleostei</taxon>
        <taxon>Acanthomorphata</taxon>
        <taxon>Ovalentaria</taxon>
        <taxon>Ambassidae</taxon>
        <taxon>Parambassis</taxon>
    </lineage>
</organism>
<dbReference type="AlphaFoldDB" id="A0A6P7HCE7"/>